<keyword evidence="2" id="KW-1185">Reference proteome</keyword>
<protein>
    <submittedName>
        <fullName evidence="1">Uncharacterized protein</fullName>
    </submittedName>
</protein>
<sequence length="150" mass="16179">MQRFRALQGDYDVTICVPPLLGEVLLNAVGEEVGHPVLLTGEPCVVGGAQLHNVVIAGEQPSPGELADLQLGFPLQSLRDLLGNDLPTENAREAITDDAFEPALEALHEAHDNPLHANDSTDHRIWVNGPGHRPVPKWGAPLRKTLVRAC</sequence>
<evidence type="ECO:0000313" key="2">
    <source>
        <dbReference type="Proteomes" id="UP001500729"/>
    </source>
</evidence>
<organism evidence="1 2">
    <name type="scientific">Saccharopolyspora erythraea</name>
    <name type="common">Streptomyces erythraeus</name>
    <dbReference type="NCBI Taxonomy" id="1836"/>
    <lineage>
        <taxon>Bacteria</taxon>
        <taxon>Bacillati</taxon>
        <taxon>Actinomycetota</taxon>
        <taxon>Actinomycetes</taxon>
        <taxon>Pseudonocardiales</taxon>
        <taxon>Pseudonocardiaceae</taxon>
        <taxon>Saccharopolyspora</taxon>
    </lineage>
</organism>
<name>A0ABP3P873_SACER</name>
<comment type="caution">
    <text evidence="1">The sequence shown here is derived from an EMBL/GenBank/DDBJ whole genome shotgun (WGS) entry which is preliminary data.</text>
</comment>
<dbReference type="Proteomes" id="UP001500729">
    <property type="component" value="Unassembled WGS sequence"/>
</dbReference>
<evidence type="ECO:0000313" key="1">
    <source>
        <dbReference type="EMBL" id="GAA0560015.1"/>
    </source>
</evidence>
<proteinExistence type="predicted"/>
<reference evidence="2" key="1">
    <citation type="journal article" date="2019" name="Int. J. Syst. Evol. Microbiol.">
        <title>The Global Catalogue of Microorganisms (GCM) 10K type strain sequencing project: providing services to taxonomists for standard genome sequencing and annotation.</title>
        <authorList>
            <consortium name="The Broad Institute Genomics Platform"/>
            <consortium name="The Broad Institute Genome Sequencing Center for Infectious Disease"/>
            <person name="Wu L."/>
            <person name="Ma J."/>
        </authorList>
    </citation>
    <scope>NUCLEOTIDE SEQUENCE [LARGE SCALE GENOMIC DNA]</scope>
    <source>
        <strain evidence="2">JCM 10303</strain>
    </source>
</reference>
<dbReference type="EMBL" id="BAAAGS010000084">
    <property type="protein sequence ID" value="GAA0560015.1"/>
    <property type="molecule type" value="Genomic_DNA"/>
</dbReference>
<accession>A0ABP3P873</accession>
<gene>
    <name evidence="1" type="ORF">GCM10009533_66470</name>
</gene>